<gene>
    <name evidence="2" type="ORF">GCM10022211_25600</name>
</gene>
<comment type="caution">
    <text evidence="2">The sequence shown here is derived from an EMBL/GenBank/DDBJ whole genome shotgun (WGS) entry which is preliminary data.</text>
</comment>
<evidence type="ECO:0000313" key="3">
    <source>
        <dbReference type="Proteomes" id="UP001501310"/>
    </source>
</evidence>
<dbReference type="RefSeq" id="WP_344710933.1">
    <property type="nucleotide sequence ID" value="NZ_BAAAZD010000002.1"/>
</dbReference>
<reference evidence="3" key="1">
    <citation type="journal article" date="2019" name="Int. J. Syst. Evol. Microbiol.">
        <title>The Global Catalogue of Microorganisms (GCM) 10K type strain sequencing project: providing services to taxonomists for standard genome sequencing and annotation.</title>
        <authorList>
            <consortium name="The Broad Institute Genomics Platform"/>
            <consortium name="The Broad Institute Genome Sequencing Center for Infectious Disease"/>
            <person name="Wu L."/>
            <person name="Ma J."/>
        </authorList>
    </citation>
    <scope>NUCLEOTIDE SEQUENCE [LARGE SCALE GENOMIC DNA]</scope>
    <source>
        <strain evidence="3">JCM 16603</strain>
    </source>
</reference>
<evidence type="ECO:0008006" key="4">
    <source>
        <dbReference type="Google" id="ProtNLM"/>
    </source>
</evidence>
<organism evidence="2 3">
    <name type="scientific">Sphingomonas humi</name>
    <dbReference type="NCBI Taxonomy" id="335630"/>
    <lineage>
        <taxon>Bacteria</taxon>
        <taxon>Pseudomonadati</taxon>
        <taxon>Pseudomonadota</taxon>
        <taxon>Alphaproteobacteria</taxon>
        <taxon>Sphingomonadales</taxon>
        <taxon>Sphingomonadaceae</taxon>
        <taxon>Sphingomonas</taxon>
    </lineage>
</organism>
<evidence type="ECO:0000313" key="2">
    <source>
        <dbReference type="EMBL" id="GAA4010139.1"/>
    </source>
</evidence>
<dbReference type="Proteomes" id="UP001501310">
    <property type="component" value="Unassembled WGS sequence"/>
</dbReference>
<dbReference type="SUPFAM" id="SSF54001">
    <property type="entry name" value="Cysteine proteinases"/>
    <property type="match status" value="1"/>
</dbReference>
<keyword evidence="1" id="KW-1133">Transmembrane helix</keyword>
<feature type="transmembrane region" description="Helical" evidence="1">
    <location>
        <begin position="223"/>
        <end position="240"/>
    </location>
</feature>
<proteinExistence type="predicted"/>
<evidence type="ECO:0000256" key="1">
    <source>
        <dbReference type="SAM" id="Phobius"/>
    </source>
</evidence>
<name>A0ABP7SCX8_9SPHN</name>
<keyword evidence="3" id="KW-1185">Reference proteome</keyword>
<accession>A0ABP7SCX8</accession>
<protein>
    <recommendedName>
        <fullName evidence="4">Transglutaminase-like domain-containing protein</fullName>
    </recommendedName>
</protein>
<sequence>MLGLLLACLSAAAAVTEVPRSRIPAVKEQFDPFLAGLDSVDEIMLVLDTAYPHATALQKLDAADALLRRRFIHSYSYFRFDQNWLAASLRPIWADLASPVLPDDILLHRRAACSQQALVFLEVSRRLGFDYAAVGAPGHFMSGVKIDGRWWVYDADQEVSVRRYPFAWLQRGDPRLDGVYEPTGARLLHAAAHAGKVKLSSINRFAAPQARLLHQVTALVSDFGWFVVLMAWALLSLTVVQRRTEPSAAFVPA</sequence>
<dbReference type="EMBL" id="BAAAZD010000002">
    <property type="protein sequence ID" value="GAA4010139.1"/>
    <property type="molecule type" value="Genomic_DNA"/>
</dbReference>
<dbReference type="InterPro" id="IPR038765">
    <property type="entry name" value="Papain-like_cys_pep_sf"/>
</dbReference>
<keyword evidence="1" id="KW-0812">Transmembrane</keyword>
<keyword evidence="1" id="KW-0472">Membrane</keyword>